<accession>A0A830I0N6</accession>
<dbReference type="AlphaFoldDB" id="A0A830I0N6"/>
<dbReference type="PANTHER" id="PTHR35128">
    <property type="entry name" value="SECRETION-REGULATING GUANINE NUCLEOTIDE EXCHANGE FACTOR"/>
    <property type="match status" value="1"/>
</dbReference>
<dbReference type="PANTHER" id="PTHR35128:SF1">
    <property type="entry name" value="SECRETION-REGULATING GUANINE NUCLEOTIDE EXCHANGE FACTOR"/>
    <property type="match status" value="1"/>
</dbReference>
<keyword evidence="2" id="KW-1185">Reference proteome</keyword>
<dbReference type="OrthoDB" id="10022521at2759"/>
<dbReference type="Gene3D" id="3.40.50.1820">
    <property type="entry name" value="alpha/beta hydrolase"/>
    <property type="match status" value="1"/>
</dbReference>
<dbReference type="SUPFAM" id="SSF53474">
    <property type="entry name" value="alpha/beta-Hydrolases"/>
    <property type="match status" value="1"/>
</dbReference>
<dbReference type="EMBL" id="BNJQ01000030">
    <property type="protein sequence ID" value="GHP10619.1"/>
    <property type="molecule type" value="Genomic_DNA"/>
</dbReference>
<reference evidence="1" key="1">
    <citation type="submission" date="2020-10" db="EMBL/GenBank/DDBJ databases">
        <title>Unveiling of a novel bifunctional photoreceptor, Dualchrome1, isolated from a cosmopolitan green alga.</title>
        <authorList>
            <person name="Suzuki S."/>
            <person name="Kawachi M."/>
        </authorList>
    </citation>
    <scope>NUCLEOTIDE SEQUENCE</scope>
    <source>
        <strain evidence="1">NIES 2893</strain>
    </source>
</reference>
<name>A0A830I0N6_9CHLO</name>
<evidence type="ECO:0000313" key="1">
    <source>
        <dbReference type="EMBL" id="GHP10619.1"/>
    </source>
</evidence>
<proteinExistence type="predicted"/>
<sequence length="543" mass="59289">MSVAHAFYASQTRVYSSSLTYYPEEADISLPETVVAIPRVAGAGGGGSHLGGVVLVLHGCGGSALNFFHKTNTCTKCTGEPHDTQIVATMHKYNMAVVAMSSEDRTHKCWSMNRDTPRVIARLNELASKHGWSQHTKLFAHGLSSGGYFASTLPFVRQRINMHLRGLCIQVASLHADAKAWETLDRHDDIAVAFAHMPRDKRTAKHVEHDASELRRIGVPVLVVEDHPHAVSAPWLETYARLAPSLARQLFDHLTAIRAVDSDGYLAYDPRGHEPEVVPSEIEQTLDATGARTLHEALYSAYAVHAIASASTPKVLDFWMKHAVNLLENLLPSIPDSSGKGLPPPIPLQLTARCEDVDCNELAELIVACTPASQRPSMQPPDPARLAKALQHSTVICAAHARTSDIRAYLDETLKDDDEDDAHSDYATTLARWLDGTGTILGDDRDSDGDNASEWRLVGFSRAISDTSLVGIMHDTAVVPALASSSVASDVIAEVVNTLTHEYDISDIGVAVAEHHILYPSFKACLFDLDEEETFVMRFDEKN</sequence>
<dbReference type="Proteomes" id="UP000660262">
    <property type="component" value="Unassembled WGS sequence"/>
</dbReference>
<gene>
    <name evidence="1" type="ORF">PPROV_000935000</name>
</gene>
<evidence type="ECO:0000313" key="2">
    <source>
        <dbReference type="Proteomes" id="UP000660262"/>
    </source>
</evidence>
<organism evidence="1 2">
    <name type="scientific">Pycnococcus provasolii</name>
    <dbReference type="NCBI Taxonomy" id="41880"/>
    <lineage>
        <taxon>Eukaryota</taxon>
        <taxon>Viridiplantae</taxon>
        <taxon>Chlorophyta</taxon>
        <taxon>Pseudoscourfieldiophyceae</taxon>
        <taxon>Pseudoscourfieldiales</taxon>
        <taxon>Pycnococcaceae</taxon>
        <taxon>Pycnococcus</taxon>
    </lineage>
</organism>
<comment type="caution">
    <text evidence="1">The sequence shown here is derived from an EMBL/GenBank/DDBJ whole genome shotgun (WGS) entry which is preliminary data.</text>
</comment>
<protein>
    <submittedName>
        <fullName evidence="1">Uncharacterized protein</fullName>
    </submittedName>
</protein>
<dbReference type="InterPro" id="IPR029058">
    <property type="entry name" value="AB_hydrolase_fold"/>
</dbReference>